<dbReference type="Proteomes" id="UP000659124">
    <property type="component" value="Unassembled WGS sequence"/>
</dbReference>
<evidence type="ECO:0000313" key="2">
    <source>
        <dbReference type="Proteomes" id="UP000659124"/>
    </source>
</evidence>
<proteinExistence type="predicted"/>
<sequence length="212" mass="23841">MLFRKKDCGLGGIAVLLCTLLYGCGARHTAPGGKEMPDRSMLPDHHILNLGEDQQADQWKDDAAGFPFVPRYMEWQLNGRQAKFVVLSLPDMADDQKVDELINRYQIAAPVLIGQWASRQTGILLDLRNNGNHTHKAEFLVQAGETSFPAVLVWDDATTERANRYIQWIETLPLVLHASRPLLNDSLLLQLPATGLPDRQLLQDPPAKRCFY</sequence>
<organism evidence="1 2">
    <name type="scientific">Chitinophaga qingshengii</name>
    <dbReference type="NCBI Taxonomy" id="1569794"/>
    <lineage>
        <taxon>Bacteria</taxon>
        <taxon>Pseudomonadati</taxon>
        <taxon>Bacteroidota</taxon>
        <taxon>Chitinophagia</taxon>
        <taxon>Chitinophagales</taxon>
        <taxon>Chitinophagaceae</taxon>
        <taxon>Chitinophaga</taxon>
    </lineage>
</organism>
<dbReference type="EMBL" id="JACVFC010000002">
    <property type="protein sequence ID" value="MBC9931850.1"/>
    <property type="molecule type" value="Genomic_DNA"/>
</dbReference>
<keyword evidence="2" id="KW-1185">Reference proteome</keyword>
<evidence type="ECO:0000313" key="1">
    <source>
        <dbReference type="EMBL" id="MBC9931850.1"/>
    </source>
</evidence>
<gene>
    <name evidence="1" type="ORF">ICL07_15805</name>
</gene>
<reference evidence="1 2" key="1">
    <citation type="submission" date="2020-09" db="EMBL/GenBank/DDBJ databases">
        <title>Genome sequences of type strains of Chitinophaga qingshengii and Chitinophaga varians.</title>
        <authorList>
            <person name="Kittiwongwattana C."/>
        </authorList>
    </citation>
    <scope>NUCLEOTIDE SEQUENCE [LARGE SCALE GENOMIC DNA]</scope>
    <source>
        <strain evidence="1 2">JCM 30026</strain>
    </source>
</reference>
<protein>
    <submittedName>
        <fullName evidence="1">Uncharacterized protein</fullName>
    </submittedName>
</protein>
<dbReference type="RefSeq" id="WP_188088996.1">
    <property type="nucleotide sequence ID" value="NZ_JACVFC010000002.1"/>
</dbReference>
<comment type="caution">
    <text evidence="1">The sequence shown here is derived from an EMBL/GenBank/DDBJ whole genome shotgun (WGS) entry which is preliminary data.</text>
</comment>
<dbReference type="PROSITE" id="PS51257">
    <property type="entry name" value="PROKAR_LIPOPROTEIN"/>
    <property type="match status" value="1"/>
</dbReference>
<name>A0ABR7TMZ2_9BACT</name>
<accession>A0ABR7TMZ2</accession>